<name>A0ABT1FF44_9GAMM</name>
<evidence type="ECO:0000313" key="1">
    <source>
        <dbReference type="EMBL" id="MCP1376013.1"/>
    </source>
</evidence>
<keyword evidence="2" id="KW-1185">Reference proteome</keyword>
<protein>
    <submittedName>
        <fullName evidence="1">Uncharacterized protein</fullName>
    </submittedName>
</protein>
<dbReference type="Proteomes" id="UP001204615">
    <property type="component" value="Unassembled WGS sequence"/>
</dbReference>
<evidence type="ECO:0000313" key="2">
    <source>
        <dbReference type="Proteomes" id="UP001204615"/>
    </source>
</evidence>
<dbReference type="RefSeq" id="WP_253568803.1">
    <property type="nucleotide sequence ID" value="NZ_JAMZEK010000004.1"/>
</dbReference>
<comment type="caution">
    <text evidence="1">The sequence shown here is derived from an EMBL/GenBank/DDBJ whole genome shotgun (WGS) entry which is preliminary data.</text>
</comment>
<organism evidence="1 2">
    <name type="scientific">Dyella lutea</name>
    <dbReference type="NCBI Taxonomy" id="2950441"/>
    <lineage>
        <taxon>Bacteria</taxon>
        <taxon>Pseudomonadati</taxon>
        <taxon>Pseudomonadota</taxon>
        <taxon>Gammaproteobacteria</taxon>
        <taxon>Lysobacterales</taxon>
        <taxon>Rhodanobacteraceae</taxon>
        <taxon>Dyella</taxon>
    </lineage>
</organism>
<proteinExistence type="predicted"/>
<reference evidence="1 2" key="1">
    <citation type="submission" date="2022-06" db="EMBL/GenBank/DDBJ databases">
        <title>Dyella sp. Sa strain:Sa Genome sequencing.</title>
        <authorList>
            <person name="Park S."/>
        </authorList>
    </citation>
    <scope>NUCLEOTIDE SEQUENCE [LARGE SCALE GENOMIC DNA]</scope>
    <source>
        <strain evidence="1 2">Sa</strain>
    </source>
</reference>
<dbReference type="EMBL" id="JAMZEK010000004">
    <property type="protein sequence ID" value="MCP1376013.1"/>
    <property type="molecule type" value="Genomic_DNA"/>
</dbReference>
<accession>A0ABT1FF44</accession>
<gene>
    <name evidence="1" type="ORF">NC595_18345</name>
</gene>
<sequence length="95" mass="10458">MITLGSTDRGAVRLAMAARDAVVVKGQCAVFVSRKTGEAVAVPYIDPSYDWLLRKHAEHLVGVYTDPGYKTSTLRQQLLEDINHHLKPARQGRAA</sequence>